<dbReference type="PANTHER" id="PTHR46288">
    <property type="entry name" value="PHORBOL-ESTER/DAG-TYPE DOMAIN-CONTAINING PROTEIN"/>
    <property type="match status" value="1"/>
</dbReference>
<evidence type="ECO:0000256" key="1">
    <source>
        <dbReference type="ARBA" id="ARBA00022723"/>
    </source>
</evidence>
<dbReference type="Proteomes" id="UP000187209">
    <property type="component" value="Unassembled WGS sequence"/>
</dbReference>
<dbReference type="EMBL" id="MPUH01000691">
    <property type="protein sequence ID" value="OMJ75422.1"/>
    <property type="molecule type" value="Genomic_DNA"/>
</dbReference>
<keyword evidence="2 4" id="KW-0863">Zinc-finger</keyword>
<evidence type="ECO:0000256" key="2">
    <source>
        <dbReference type="ARBA" id="ARBA00022771"/>
    </source>
</evidence>
<dbReference type="GO" id="GO:0008270">
    <property type="term" value="F:zinc ion binding"/>
    <property type="evidence" value="ECO:0007669"/>
    <property type="project" value="UniProtKB-KW"/>
</dbReference>
<evidence type="ECO:0000259" key="5">
    <source>
        <dbReference type="PROSITE" id="PS50089"/>
    </source>
</evidence>
<proteinExistence type="predicted"/>
<reference evidence="6 7" key="1">
    <citation type="submission" date="2016-11" db="EMBL/GenBank/DDBJ databases">
        <title>The macronuclear genome of Stentor coeruleus: a giant cell with tiny introns.</title>
        <authorList>
            <person name="Slabodnick M."/>
            <person name="Ruby J.G."/>
            <person name="Reiff S.B."/>
            <person name="Swart E.C."/>
            <person name="Gosai S."/>
            <person name="Prabakaran S."/>
            <person name="Witkowska E."/>
            <person name="Larue G.E."/>
            <person name="Fisher S."/>
            <person name="Freeman R.M."/>
            <person name="Gunawardena J."/>
            <person name="Chu W."/>
            <person name="Stover N.A."/>
            <person name="Gregory B.D."/>
            <person name="Nowacki M."/>
            <person name="Derisi J."/>
            <person name="Roy S.W."/>
            <person name="Marshall W.F."/>
            <person name="Sood P."/>
        </authorList>
    </citation>
    <scope>NUCLEOTIDE SEQUENCE [LARGE SCALE GENOMIC DNA]</scope>
    <source>
        <strain evidence="6">WM001</strain>
    </source>
</reference>
<gene>
    <name evidence="6" type="ORF">SteCoe_25428</name>
</gene>
<dbReference type="PROSITE" id="PS50089">
    <property type="entry name" value="ZF_RING_2"/>
    <property type="match status" value="1"/>
</dbReference>
<name>A0A1R2BF68_9CILI</name>
<dbReference type="SUPFAM" id="SSF57889">
    <property type="entry name" value="Cysteine-rich domain"/>
    <property type="match status" value="1"/>
</dbReference>
<dbReference type="InterPro" id="IPR017907">
    <property type="entry name" value="Znf_RING_CS"/>
</dbReference>
<evidence type="ECO:0000256" key="3">
    <source>
        <dbReference type="ARBA" id="ARBA00022833"/>
    </source>
</evidence>
<keyword evidence="1" id="KW-0479">Metal-binding</keyword>
<dbReference type="SUPFAM" id="SSF57850">
    <property type="entry name" value="RING/U-box"/>
    <property type="match status" value="2"/>
</dbReference>
<evidence type="ECO:0000256" key="4">
    <source>
        <dbReference type="PROSITE-ProRule" id="PRU00175"/>
    </source>
</evidence>
<dbReference type="SMART" id="SM00184">
    <property type="entry name" value="RING"/>
    <property type="match status" value="3"/>
</dbReference>
<dbReference type="AlphaFoldDB" id="A0A1R2BF68"/>
<dbReference type="InterPro" id="IPR001841">
    <property type="entry name" value="Znf_RING"/>
</dbReference>
<sequence length="389" mass="45957">MKCIMCFEKFGSEINIPMVLECGHSFCDICLKNLIKKNPACCPTCNTSITPSFDHYKKNFALIDFISSKNSTICPNSHELSYEKQSSLIYQKIYGDLLLKCSHCEKTWEGKSWHCFKCRFVLCKSCYDDQLSSKIAQNVSVHLNFHPDHKLYNYLNAASYVKNHFKMDLNCSICNIKMLNGAVGCRACKFYICENCNNRNLTIKVPLCEFHNLELRQDNLEIIRDHQLICNICDLSISNQCYKCPACNYKICMDCYIYYTTHYCFELECANNHPLYLSFPFKYYSRFHASEIKCDSCEEKFSDQEIKMFHCRKCKFDICQECFSVYYNYRKDARKVLCYNGHRVNVENLKDDDEICAQCRNKIKKFLLFYCEECDEYYCPKHTRHTNNR</sequence>
<dbReference type="PANTHER" id="PTHR46288:SF27">
    <property type="entry name" value="CYSTEINE_HISTIDINE-RICH C1 DOMAIN FAMILY PROTEIN"/>
    <property type="match status" value="1"/>
</dbReference>
<organism evidence="6 7">
    <name type="scientific">Stentor coeruleus</name>
    <dbReference type="NCBI Taxonomy" id="5963"/>
    <lineage>
        <taxon>Eukaryota</taxon>
        <taxon>Sar</taxon>
        <taxon>Alveolata</taxon>
        <taxon>Ciliophora</taxon>
        <taxon>Postciliodesmatophora</taxon>
        <taxon>Heterotrichea</taxon>
        <taxon>Heterotrichida</taxon>
        <taxon>Stentoridae</taxon>
        <taxon>Stentor</taxon>
    </lineage>
</organism>
<keyword evidence="7" id="KW-1185">Reference proteome</keyword>
<dbReference type="OrthoDB" id="9049620at2759"/>
<protein>
    <recommendedName>
        <fullName evidence="5">RING-type domain-containing protein</fullName>
    </recommendedName>
</protein>
<comment type="caution">
    <text evidence="6">The sequence shown here is derived from an EMBL/GenBank/DDBJ whole genome shotgun (WGS) entry which is preliminary data.</text>
</comment>
<evidence type="ECO:0000313" key="6">
    <source>
        <dbReference type="EMBL" id="OMJ75422.1"/>
    </source>
</evidence>
<feature type="domain" description="RING-type" evidence="5">
    <location>
        <begin position="3"/>
        <end position="46"/>
    </location>
</feature>
<dbReference type="InterPro" id="IPR013083">
    <property type="entry name" value="Znf_RING/FYVE/PHD"/>
</dbReference>
<evidence type="ECO:0000313" key="7">
    <source>
        <dbReference type="Proteomes" id="UP000187209"/>
    </source>
</evidence>
<dbReference type="PROSITE" id="PS00518">
    <property type="entry name" value="ZF_RING_1"/>
    <property type="match status" value="1"/>
</dbReference>
<dbReference type="InterPro" id="IPR046349">
    <property type="entry name" value="C1-like_sf"/>
</dbReference>
<accession>A0A1R2BF68</accession>
<dbReference type="Gene3D" id="3.30.40.10">
    <property type="entry name" value="Zinc/RING finger domain, C3HC4 (zinc finger)"/>
    <property type="match status" value="1"/>
</dbReference>
<dbReference type="Pfam" id="PF14634">
    <property type="entry name" value="zf-RING_5"/>
    <property type="match status" value="1"/>
</dbReference>
<keyword evidence="3" id="KW-0862">Zinc</keyword>